<evidence type="ECO:0000256" key="8">
    <source>
        <dbReference type="ARBA" id="ARBA00022989"/>
    </source>
</evidence>
<keyword evidence="16" id="KW-1185">Reference proteome</keyword>
<keyword evidence="6" id="KW-0479">Metal-binding</keyword>
<evidence type="ECO:0000259" key="14">
    <source>
        <dbReference type="PROSITE" id="PS50939"/>
    </source>
</evidence>
<keyword evidence="9" id="KW-0408">Iron</keyword>
<accession>A0A7J7E5F5</accession>
<feature type="transmembrane region" description="Helical" evidence="13">
    <location>
        <begin position="288"/>
        <end position="307"/>
    </location>
</feature>
<evidence type="ECO:0000313" key="16">
    <source>
        <dbReference type="Proteomes" id="UP000551758"/>
    </source>
</evidence>
<feature type="transmembrane region" description="Helical" evidence="13">
    <location>
        <begin position="216"/>
        <end position="240"/>
    </location>
</feature>
<evidence type="ECO:0000256" key="3">
    <source>
        <dbReference type="ARBA" id="ARBA00022448"/>
    </source>
</evidence>
<keyword evidence="4" id="KW-0349">Heme</keyword>
<organism evidence="15 16">
    <name type="scientific">Diceros bicornis minor</name>
    <name type="common">South-central black rhinoceros</name>
    <dbReference type="NCBI Taxonomy" id="77932"/>
    <lineage>
        <taxon>Eukaryota</taxon>
        <taxon>Metazoa</taxon>
        <taxon>Chordata</taxon>
        <taxon>Craniata</taxon>
        <taxon>Vertebrata</taxon>
        <taxon>Euteleostomi</taxon>
        <taxon>Mammalia</taxon>
        <taxon>Eutheria</taxon>
        <taxon>Laurasiatheria</taxon>
        <taxon>Perissodactyla</taxon>
        <taxon>Rhinocerotidae</taxon>
        <taxon>Diceros</taxon>
    </lineage>
</organism>
<evidence type="ECO:0000256" key="7">
    <source>
        <dbReference type="ARBA" id="ARBA00022982"/>
    </source>
</evidence>
<protein>
    <recommendedName>
        <fullName evidence="11">ascorbate ferrireductase (transmembrane)</fullName>
        <ecNumber evidence="11">7.2.1.3</ecNumber>
    </recommendedName>
</protein>
<feature type="transmembrane region" description="Helical" evidence="13">
    <location>
        <begin position="184"/>
        <end position="204"/>
    </location>
</feature>
<evidence type="ECO:0000256" key="11">
    <source>
        <dbReference type="ARBA" id="ARBA00024225"/>
    </source>
</evidence>
<feature type="non-terminal residue" evidence="15">
    <location>
        <position position="423"/>
    </location>
</feature>
<evidence type="ECO:0000256" key="6">
    <source>
        <dbReference type="ARBA" id="ARBA00022723"/>
    </source>
</evidence>
<evidence type="ECO:0000256" key="4">
    <source>
        <dbReference type="ARBA" id="ARBA00022617"/>
    </source>
</evidence>
<comment type="cofactor">
    <cofactor evidence="1">
        <name>heme b</name>
        <dbReference type="ChEBI" id="CHEBI:60344"/>
    </cofactor>
</comment>
<dbReference type="SMART" id="SM00665">
    <property type="entry name" value="B561"/>
    <property type="match status" value="1"/>
</dbReference>
<keyword evidence="3" id="KW-0813">Transport</keyword>
<evidence type="ECO:0000256" key="5">
    <source>
        <dbReference type="ARBA" id="ARBA00022692"/>
    </source>
</evidence>
<evidence type="ECO:0000256" key="1">
    <source>
        <dbReference type="ARBA" id="ARBA00001970"/>
    </source>
</evidence>
<feature type="transmembrane region" description="Helical" evidence="13">
    <location>
        <begin position="261"/>
        <end position="282"/>
    </location>
</feature>
<evidence type="ECO:0000256" key="12">
    <source>
        <dbReference type="SAM" id="MobiDB-lite"/>
    </source>
</evidence>
<reference evidence="15 16" key="1">
    <citation type="journal article" date="2020" name="Mol. Biol. Evol.">
        <title>Interspecific Gene Flow and the Evolution of Specialization in Black and White Rhinoceros.</title>
        <authorList>
            <person name="Moodley Y."/>
            <person name="Westbury M.V."/>
            <person name="Russo I.M."/>
            <person name="Gopalakrishnan S."/>
            <person name="Rakotoarivelo A."/>
            <person name="Olsen R.A."/>
            <person name="Prost S."/>
            <person name="Tunstall T."/>
            <person name="Ryder O.A."/>
            <person name="Dalen L."/>
            <person name="Bruford M.W."/>
        </authorList>
    </citation>
    <scope>NUCLEOTIDE SEQUENCE [LARGE SCALE GENOMIC DNA]</scope>
    <source>
        <strain evidence="15">SBR-YM</strain>
        <tissue evidence="15">Skin</tissue>
    </source>
</reference>
<evidence type="ECO:0000256" key="10">
    <source>
        <dbReference type="ARBA" id="ARBA00023136"/>
    </source>
</evidence>
<evidence type="ECO:0000256" key="13">
    <source>
        <dbReference type="SAM" id="Phobius"/>
    </source>
</evidence>
<sequence length="423" mass="45909">NKVGPELPGPLLPSGLSRADALSPHPPEGAVGEAAARPEASPGRSLSRSGGRLRDRKPGRRALAAGSVRRPGAAMQPLVVDLAPAPAREPRLTRWLRRGSGILAHLVALGFTIFLILLSRPGTSLFSWHPVFMALAASKLGLRLTGPLLCSQFCLCMAEAILLFSSEHSPFFFCSRKARIRLHWVGQTLAILCASLGLGFIISSRTRSELPHLVSWHSWVGALTLLATGGQALCGLCLLCPRAARVSRVARLKLYHLTCGLVVYLMATVTVLLGLYSVWFQAQIKGAAWYLCLALPLYPALVIMHQISSSYLPRKKMEITPSQLWTMGWTTQQTQDVIVTFIIPLPLWRDRSTLMAFQESVPIWPLDQGTRGQALWREGAQMQGQLSSIPARKATKAMTRAKLALSAACLVFSSHGAACKSGC</sequence>
<dbReference type="PANTHER" id="PTHR15422:SF9">
    <property type="entry name" value="TRANSMEMBRANE REDUCTASE CYB561D1-RELATED"/>
    <property type="match status" value="1"/>
</dbReference>
<dbReference type="EC" id="7.2.1.3" evidence="11"/>
<dbReference type="GO" id="GO:0016020">
    <property type="term" value="C:membrane"/>
    <property type="evidence" value="ECO:0007669"/>
    <property type="project" value="UniProtKB-SubCell"/>
</dbReference>
<proteinExistence type="predicted"/>
<dbReference type="PROSITE" id="PS50939">
    <property type="entry name" value="CYTOCHROME_B561"/>
    <property type="match status" value="1"/>
</dbReference>
<feature type="domain" description="Cytochrome b561" evidence="14">
    <location>
        <begin position="100"/>
        <end position="314"/>
    </location>
</feature>
<dbReference type="GO" id="GO:0140571">
    <property type="term" value="F:transmembrane ascorbate ferrireductase activity"/>
    <property type="evidence" value="ECO:0007669"/>
    <property type="project" value="UniProtKB-EC"/>
</dbReference>
<dbReference type="AlphaFoldDB" id="A0A7J7E5F5"/>
<dbReference type="Gene3D" id="1.20.120.1770">
    <property type="match status" value="1"/>
</dbReference>
<feature type="region of interest" description="Disordered" evidence="12">
    <location>
        <begin position="1"/>
        <end position="68"/>
    </location>
</feature>
<keyword evidence="8 13" id="KW-1133">Transmembrane helix</keyword>
<comment type="caution">
    <text evidence="15">The sequence shown here is derived from an EMBL/GenBank/DDBJ whole genome shotgun (WGS) entry which is preliminary data.</text>
</comment>
<dbReference type="Proteomes" id="UP000551758">
    <property type="component" value="Unassembled WGS sequence"/>
</dbReference>
<comment type="subcellular location">
    <subcellularLocation>
        <location evidence="2">Membrane</location>
        <topology evidence="2">Multi-pass membrane protein</topology>
    </subcellularLocation>
</comment>
<evidence type="ECO:0000256" key="2">
    <source>
        <dbReference type="ARBA" id="ARBA00004141"/>
    </source>
</evidence>
<feature type="transmembrane region" description="Helical" evidence="13">
    <location>
        <begin position="140"/>
        <end position="164"/>
    </location>
</feature>
<dbReference type="GO" id="GO:0140575">
    <property type="term" value="F:transmembrane monodehydroascorbate reductase activity"/>
    <property type="evidence" value="ECO:0007669"/>
    <property type="project" value="InterPro"/>
</dbReference>
<name>A0A7J7E5F5_DICBM</name>
<dbReference type="EMBL" id="JACDTQ010004046">
    <property type="protein sequence ID" value="KAF5911042.1"/>
    <property type="molecule type" value="Genomic_DNA"/>
</dbReference>
<dbReference type="InterPro" id="IPR006593">
    <property type="entry name" value="Cyt_b561/ferric_Rdtase_TM"/>
</dbReference>
<dbReference type="InterPro" id="IPR045150">
    <property type="entry name" value="CYB561D1/2"/>
</dbReference>
<keyword evidence="10 13" id="KW-0472">Membrane</keyword>
<dbReference type="Pfam" id="PF03188">
    <property type="entry name" value="Cytochrom_B561"/>
    <property type="match status" value="1"/>
</dbReference>
<feature type="transmembrane region" description="Helical" evidence="13">
    <location>
        <begin position="101"/>
        <end position="120"/>
    </location>
</feature>
<keyword evidence="5 13" id="KW-0812">Transmembrane</keyword>
<gene>
    <name evidence="15" type="ORF">HPG69_001007</name>
</gene>
<dbReference type="CDD" id="cd08761">
    <property type="entry name" value="Cyt_b561_CYB561D2_like"/>
    <property type="match status" value="1"/>
</dbReference>
<dbReference type="GO" id="GO:0046872">
    <property type="term" value="F:metal ion binding"/>
    <property type="evidence" value="ECO:0007669"/>
    <property type="project" value="UniProtKB-KW"/>
</dbReference>
<evidence type="ECO:0000256" key="9">
    <source>
        <dbReference type="ARBA" id="ARBA00023004"/>
    </source>
</evidence>
<keyword evidence="7" id="KW-0249">Electron transport</keyword>
<evidence type="ECO:0000313" key="15">
    <source>
        <dbReference type="EMBL" id="KAF5911042.1"/>
    </source>
</evidence>
<dbReference type="PANTHER" id="PTHR15422">
    <property type="entry name" value="OS05G0565100 PROTEIN"/>
    <property type="match status" value="1"/>
</dbReference>